<evidence type="ECO:0000313" key="1">
    <source>
        <dbReference type="EMBL" id="KAH7952930.1"/>
    </source>
</evidence>
<name>A0ACB8CUR7_DERSI</name>
<keyword evidence="2" id="KW-1185">Reference proteome</keyword>
<dbReference type="EMBL" id="CM023473">
    <property type="protein sequence ID" value="KAH7952930.1"/>
    <property type="molecule type" value="Genomic_DNA"/>
</dbReference>
<gene>
    <name evidence="1" type="ORF">HPB49_002643</name>
</gene>
<protein>
    <submittedName>
        <fullName evidence="1">Uncharacterized protein</fullName>
    </submittedName>
</protein>
<proteinExistence type="predicted"/>
<organism evidence="1 2">
    <name type="scientific">Dermacentor silvarum</name>
    <name type="common">Tick</name>
    <dbReference type="NCBI Taxonomy" id="543639"/>
    <lineage>
        <taxon>Eukaryota</taxon>
        <taxon>Metazoa</taxon>
        <taxon>Ecdysozoa</taxon>
        <taxon>Arthropoda</taxon>
        <taxon>Chelicerata</taxon>
        <taxon>Arachnida</taxon>
        <taxon>Acari</taxon>
        <taxon>Parasitiformes</taxon>
        <taxon>Ixodida</taxon>
        <taxon>Ixodoidea</taxon>
        <taxon>Ixodidae</taxon>
        <taxon>Rhipicephalinae</taxon>
        <taxon>Dermacentor</taxon>
    </lineage>
</organism>
<accession>A0ACB8CUR7</accession>
<evidence type="ECO:0000313" key="2">
    <source>
        <dbReference type="Proteomes" id="UP000821865"/>
    </source>
</evidence>
<dbReference type="Proteomes" id="UP000821865">
    <property type="component" value="Chromosome 4"/>
</dbReference>
<comment type="caution">
    <text evidence="1">The sequence shown here is derived from an EMBL/GenBank/DDBJ whole genome shotgun (WGS) entry which is preliminary data.</text>
</comment>
<sequence>MLGVSVVDGKVIFDGLAWYIIQCLQESLRFKFETRDRTQLQTTDEQIWSSRRSTGEWGGPLGMLERNESDITAHPVIPTADRLTVGTPLPAYVYSNPRYYAGTPNAYMTSVFGYLMSFDLEASTVRPVRDVVGRVIFAVWWLAILVLMNSFQGTMKASMSVKTPTERLETFHDVAERPYLKPIIVRGTTFEHQFKVSPEPDLQKILATARRRGSILPASVVLTRATFDEMIAQRAVIFLEDNAMHSLVAALYPQKPGLGIIYPAMQHTISAQFAMFMRKTLDPKVVKLLHTRCRWMHESGMTERKRLQLLPRSWYLTRPSSSQVHSLSTEDTAALFYMVLLGLSVALSALAGELLLHRLIGTHGTIGGLRTRRFVRKRPALC</sequence>
<reference evidence="1" key="1">
    <citation type="submission" date="2020-05" db="EMBL/GenBank/DDBJ databases">
        <title>Large-scale comparative analyses of tick genomes elucidate their genetic diversity and vector capacities.</title>
        <authorList>
            <person name="Jia N."/>
            <person name="Wang J."/>
            <person name="Shi W."/>
            <person name="Du L."/>
            <person name="Sun Y."/>
            <person name="Zhan W."/>
            <person name="Jiang J."/>
            <person name="Wang Q."/>
            <person name="Zhang B."/>
            <person name="Ji P."/>
            <person name="Sakyi L.B."/>
            <person name="Cui X."/>
            <person name="Yuan T."/>
            <person name="Jiang B."/>
            <person name="Yang W."/>
            <person name="Lam T.T.-Y."/>
            <person name="Chang Q."/>
            <person name="Ding S."/>
            <person name="Wang X."/>
            <person name="Zhu J."/>
            <person name="Ruan X."/>
            <person name="Zhao L."/>
            <person name="Wei J."/>
            <person name="Que T."/>
            <person name="Du C."/>
            <person name="Cheng J."/>
            <person name="Dai P."/>
            <person name="Han X."/>
            <person name="Huang E."/>
            <person name="Gao Y."/>
            <person name="Liu J."/>
            <person name="Shao H."/>
            <person name="Ye R."/>
            <person name="Li L."/>
            <person name="Wei W."/>
            <person name="Wang X."/>
            <person name="Wang C."/>
            <person name="Yang T."/>
            <person name="Huo Q."/>
            <person name="Li W."/>
            <person name="Guo W."/>
            <person name="Chen H."/>
            <person name="Zhou L."/>
            <person name="Ni X."/>
            <person name="Tian J."/>
            <person name="Zhou Y."/>
            <person name="Sheng Y."/>
            <person name="Liu T."/>
            <person name="Pan Y."/>
            <person name="Xia L."/>
            <person name="Li J."/>
            <person name="Zhao F."/>
            <person name="Cao W."/>
        </authorList>
    </citation>
    <scope>NUCLEOTIDE SEQUENCE</scope>
    <source>
        <strain evidence="1">Dsil-2018</strain>
    </source>
</reference>